<proteinExistence type="predicted"/>
<dbReference type="AlphaFoldDB" id="A0A2S7IIX0"/>
<dbReference type="OrthoDB" id="964963at2"/>
<reference evidence="2" key="1">
    <citation type="submission" date="2018-02" db="EMBL/GenBank/DDBJ databases">
        <title>Genome sequencing of Solimonas sp. HR-BB.</title>
        <authorList>
            <person name="Lee Y."/>
            <person name="Jeon C.O."/>
        </authorList>
    </citation>
    <scope>NUCLEOTIDE SEQUENCE [LARGE SCALE GENOMIC DNA]</scope>
    <source>
        <strain evidence="2">HR-U</strain>
    </source>
</reference>
<dbReference type="RefSeq" id="WP_104714874.1">
    <property type="nucleotide sequence ID" value="NZ_PTRA01000003.1"/>
</dbReference>
<accession>A0A2S7IIX0</accession>
<dbReference type="Proteomes" id="UP000239590">
    <property type="component" value="Unassembled WGS sequence"/>
</dbReference>
<gene>
    <name evidence="1" type="ORF">C5O19_18550</name>
</gene>
<evidence type="ECO:0000313" key="2">
    <source>
        <dbReference type="Proteomes" id="UP000239590"/>
    </source>
</evidence>
<organism evidence="1 2">
    <name type="scientific">Siphonobacter curvatus</name>
    <dbReference type="NCBI Taxonomy" id="2094562"/>
    <lineage>
        <taxon>Bacteria</taxon>
        <taxon>Pseudomonadati</taxon>
        <taxon>Bacteroidota</taxon>
        <taxon>Cytophagia</taxon>
        <taxon>Cytophagales</taxon>
        <taxon>Cytophagaceae</taxon>
        <taxon>Siphonobacter</taxon>
    </lineage>
</organism>
<sequence>MIAAALVFLILASYAGILFTIQRRTAHDWACPKCHRTAHLERLSRPEWMKKLAGFLPLKYIRCRFCQQTFFLPLTVKNPLSNTPSEEEILD</sequence>
<evidence type="ECO:0000313" key="1">
    <source>
        <dbReference type="EMBL" id="PQA56340.1"/>
    </source>
</evidence>
<name>A0A2S7IIX0_9BACT</name>
<protein>
    <submittedName>
        <fullName evidence="1">Uncharacterized protein</fullName>
    </submittedName>
</protein>
<dbReference type="EMBL" id="PTRA01000003">
    <property type="protein sequence ID" value="PQA56340.1"/>
    <property type="molecule type" value="Genomic_DNA"/>
</dbReference>
<comment type="caution">
    <text evidence="1">The sequence shown here is derived from an EMBL/GenBank/DDBJ whole genome shotgun (WGS) entry which is preliminary data.</text>
</comment>
<keyword evidence="2" id="KW-1185">Reference proteome</keyword>